<accession>A0AAV0GRP7</accession>
<dbReference type="PROSITE" id="PS50181">
    <property type="entry name" value="FBOX"/>
    <property type="match status" value="1"/>
</dbReference>
<keyword evidence="3" id="KW-1185">Reference proteome</keyword>
<dbReference type="Gene3D" id="3.80.10.10">
    <property type="entry name" value="Ribonuclease Inhibitor"/>
    <property type="match status" value="1"/>
</dbReference>
<sequence length="727" mass="81132">MWGADRISGLPSSVLDHILTFLPLREAVRTSVLSREWRNRWVNMPALVIDDKFGKVVKPVAAAGSPDIAAAANYKLMLDILNVLMHHRGRLKEFSFLIPELRSSFPDHRIDQIIDFLNIKHIESLAIEITDYVLPRRIYSFTRLKKLKLCGCKFTSSNVEFDSASFAELDVLELIGLAVPQVDEACFSFNCLLLSALTMEGCGHHTSKISIVIEAPKLEYFRLVGSFSFLEFKHTPFLKTVDVHRDSSINIVAKGYSNFLNFAVGLPAVERLSVSGSFYDYLTIGAEHAIKSCSRWCTLNLKHLRLDDLCLGSTLTAYLWSGFGLMNSSAGLTELIINIGKPHKSGNVEQGLKYINNYNSRKLRPKLKLVKVNQFDGTRLEMALDVAGIAGVLDKASGCTSHELASVADCKLILDVFEVLTRHCGQLQEFSLSIPELSSSFPDNRIDTIMEFLNNQHIESMSLDIKHYVLPSAAFAELNVLELRDFAVQQAGEACFSFNCLLLSALTMEDCGSSANKISIVIEAPKLEYFHLDGSYSLLELKHTSLLKTVDVHQAVSIIEDRILKLFEIYSLSSSSGAAFSFWLFLQLKFCELRNLKHLNLKHPGRNATLSAYVWSANGLMSISPGLPELTINIGKPHKSGEVGLGVMVIDRRRRIRPELKRVKVNQFDGTRLEMAFVRSILAGPSAALDKMEIEFSAGHGIEDRWSISHKLLEFTLASPTARITIK</sequence>
<evidence type="ECO:0000259" key="1">
    <source>
        <dbReference type="PROSITE" id="PS50181"/>
    </source>
</evidence>
<organism evidence="2 3">
    <name type="scientific">Linum tenue</name>
    <dbReference type="NCBI Taxonomy" id="586396"/>
    <lineage>
        <taxon>Eukaryota</taxon>
        <taxon>Viridiplantae</taxon>
        <taxon>Streptophyta</taxon>
        <taxon>Embryophyta</taxon>
        <taxon>Tracheophyta</taxon>
        <taxon>Spermatophyta</taxon>
        <taxon>Magnoliopsida</taxon>
        <taxon>eudicotyledons</taxon>
        <taxon>Gunneridae</taxon>
        <taxon>Pentapetalae</taxon>
        <taxon>rosids</taxon>
        <taxon>fabids</taxon>
        <taxon>Malpighiales</taxon>
        <taxon>Linaceae</taxon>
        <taxon>Linum</taxon>
    </lineage>
</organism>
<proteinExistence type="predicted"/>
<dbReference type="CDD" id="cd22160">
    <property type="entry name" value="F-box_AtFBL13-like"/>
    <property type="match status" value="1"/>
</dbReference>
<comment type="caution">
    <text evidence="2">The sequence shown here is derived from an EMBL/GenBank/DDBJ whole genome shotgun (WGS) entry which is preliminary data.</text>
</comment>
<dbReference type="SUPFAM" id="SSF81383">
    <property type="entry name" value="F-box domain"/>
    <property type="match status" value="1"/>
</dbReference>
<reference evidence="2" key="1">
    <citation type="submission" date="2022-08" db="EMBL/GenBank/DDBJ databases">
        <authorList>
            <person name="Gutierrez-Valencia J."/>
        </authorList>
    </citation>
    <scope>NUCLEOTIDE SEQUENCE</scope>
</reference>
<name>A0AAV0GRP7_9ROSI</name>
<dbReference type="InterPro" id="IPR032675">
    <property type="entry name" value="LRR_dom_sf"/>
</dbReference>
<dbReference type="PANTHER" id="PTHR34145:SF28">
    <property type="entry name" value="F-BOX DOMAIN-CONTAINING PROTEIN"/>
    <property type="match status" value="1"/>
</dbReference>
<dbReference type="Proteomes" id="UP001154282">
    <property type="component" value="Unassembled WGS sequence"/>
</dbReference>
<feature type="domain" description="F-box" evidence="1">
    <location>
        <begin position="4"/>
        <end position="56"/>
    </location>
</feature>
<dbReference type="InterPro" id="IPR001810">
    <property type="entry name" value="F-box_dom"/>
</dbReference>
<dbReference type="AlphaFoldDB" id="A0AAV0GRP7"/>
<gene>
    <name evidence="2" type="ORF">LITE_LOCUS555</name>
</gene>
<evidence type="ECO:0000313" key="2">
    <source>
        <dbReference type="EMBL" id="CAI0375343.1"/>
    </source>
</evidence>
<dbReference type="Pfam" id="PF00646">
    <property type="entry name" value="F-box"/>
    <property type="match status" value="1"/>
</dbReference>
<protein>
    <recommendedName>
        <fullName evidence="1">F-box domain-containing protein</fullName>
    </recommendedName>
</protein>
<dbReference type="PANTHER" id="PTHR34145">
    <property type="entry name" value="OS02G0105600 PROTEIN"/>
    <property type="match status" value="1"/>
</dbReference>
<dbReference type="SUPFAM" id="SSF52047">
    <property type="entry name" value="RNI-like"/>
    <property type="match status" value="1"/>
</dbReference>
<dbReference type="EMBL" id="CAMGYJ010000002">
    <property type="protein sequence ID" value="CAI0375343.1"/>
    <property type="molecule type" value="Genomic_DNA"/>
</dbReference>
<dbReference type="InterPro" id="IPR036047">
    <property type="entry name" value="F-box-like_dom_sf"/>
</dbReference>
<evidence type="ECO:0000313" key="3">
    <source>
        <dbReference type="Proteomes" id="UP001154282"/>
    </source>
</evidence>
<dbReference type="InterPro" id="IPR053781">
    <property type="entry name" value="F-box_AtFBL13-like"/>
</dbReference>
<dbReference type="InterPro" id="IPR053772">
    <property type="entry name" value="At1g61320/At1g61330-like"/>
</dbReference>